<keyword evidence="4" id="KW-1185">Reference proteome</keyword>
<name>A0A1I5XN59_9BACI</name>
<organism evidence="3 4">
    <name type="scientific">Psychrobacillus psychrotolerans</name>
    <dbReference type="NCBI Taxonomy" id="126156"/>
    <lineage>
        <taxon>Bacteria</taxon>
        <taxon>Bacillati</taxon>
        <taxon>Bacillota</taxon>
        <taxon>Bacilli</taxon>
        <taxon>Bacillales</taxon>
        <taxon>Bacillaceae</taxon>
        <taxon>Psychrobacillus</taxon>
    </lineage>
</organism>
<dbReference type="NCBIfam" id="NF005559">
    <property type="entry name" value="PRK07231.1"/>
    <property type="match status" value="1"/>
</dbReference>
<comment type="similarity">
    <text evidence="1">Belongs to the short-chain dehydrogenases/reductases (SDR) family.</text>
</comment>
<dbReference type="SUPFAM" id="SSF51735">
    <property type="entry name" value="NAD(P)-binding Rossmann-fold domains"/>
    <property type="match status" value="1"/>
</dbReference>
<dbReference type="AlphaFoldDB" id="A0A1I5XN59"/>
<proteinExistence type="inferred from homology"/>
<dbReference type="Gene3D" id="3.40.50.720">
    <property type="entry name" value="NAD(P)-binding Rossmann-like Domain"/>
    <property type="match status" value="1"/>
</dbReference>
<dbReference type="FunFam" id="3.40.50.720:FF:000084">
    <property type="entry name" value="Short-chain dehydrogenase reductase"/>
    <property type="match status" value="1"/>
</dbReference>
<evidence type="ECO:0000313" key="3">
    <source>
        <dbReference type="EMBL" id="SFQ33127.1"/>
    </source>
</evidence>
<dbReference type="PRINTS" id="PR00081">
    <property type="entry name" value="GDHRDH"/>
</dbReference>
<sequence length="257" mass="27136">MGKFENKVIIVTGAAGGIGKVTAKKFADEGAKLALVDLNLEAVQQVIVDLGLDETRAIALQANVAKEEEVKAYVDATVLKFGQIDGFFNNAGIEGTTKQIEDYPIETFDLVYNVNIKGAFLGLKYVLPVLKKQGFGAVVNTASGAGLMASPGMVGYIMSKHALIGITRVAALEAAPFGIRVNAVAPGIINTRMMRQIEENTLPGQGEAATKAFASAVPMGRYGEAEEVANVVSFLLSDEASYVTQSIYTVDGGQLNQ</sequence>
<dbReference type="PRINTS" id="PR00080">
    <property type="entry name" value="SDRFAMILY"/>
</dbReference>
<accession>A0A1I5XN59</accession>
<evidence type="ECO:0000256" key="1">
    <source>
        <dbReference type="ARBA" id="ARBA00006484"/>
    </source>
</evidence>
<reference evidence="4" key="1">
    <citation type="submission" date="2016-10" db="EMBL/GenBank/DDBJ databases">
        <authorList>
            <person name="Varghese N."/>
            <person name="Submissions S."/>
        </authorList>
    </citation>
    <scope>NUCLEOTIDE SEQUENCE [LARGE SCALE GENOMIC DNA]</scope>
    <source>
        <strain evidence="4">DSM 11706</strain>
    </source>
</reference>
<dbReference type="PANTHER" id="PTHR24321">
    <property type="entry name" value="DEHYDROGENASES, SHORT CHAIN"/>
    <property type="match status" value="1"/>
</dbReference>
<dbReference type="GO" id="GO:0016491">
    <property type="term" value="F:oxidoreductase activity"/>
    <property type="evidence" value="ECO:0007669"/>
    <property type="project" value="UniProtKB-KW"/>
</dbReference>
<dbReference type="InterPro" id="IPR002347">
    <property type="entry name" value="SDR_fam"/>
</dbReference>
<evidence type="ECO:0000313" key="4">
    <source>
        <dbReference type="Proteomes" id="UP000198734"/>
    </source>
</evidence>
<dbReference type="InterPro" id="IPR036291">
    <property type="entry name" value="NAD(P)-bd_dom_sf"/>
</dbReference>
<keyword evidence="2" id="KW-0560">Oxidoreductase</keyword>
<dbReference type="Proteomes" id="UP000198734">
    <property type="component" value="Unassembled WGS sequence"/>
</dbReference>
<protein>
    <submittedName>
        <fullName evidence="3">NAD(P)-dependent dehydrogenase, short-chain alcohol dehydrogenase family</fullName>
    </submittedName>
</protein>
<dbReference type="Pfam" id="PF13561">
    <property type="entry name" value="adh_short_C2"/>
    <property type="match status" value="1"/>
</dbReference>
<evidence type="ECO:0000256" key="2">
    <source>
        <dbReference type="ARBA" id="ARBA00023002"/>
    </source>
</evidence>
<dbReference type="EMBL" id="FOXU01000002">
    <property type="protein sequence ID" value="SFQ33127.1"/>
    <property type="molecule type" value="Genomic_DNA"/>
</dbReference>
<gene>
    <name evidence="3" type="ORF">SAMN05421670_1614</name>
</gene>
<dbReference type="RefSeq" id="WP_093535991.1">
    <property type="nucleotide sequence ID" value="NZ_FOXU01000002.1"/>
</dbReference>
<dbReference type="STRING" id="126156.SAMN05421670_1614"/>
<dbReference type="OrthoDB" id="306388at2"/>
<dbReference type="GO" id="GO:0008206">
    <property type="term" value="P:bile acid metabolic process"/>
    <property type="evidence" value="ECO:0007669"/>
    <property type="project" value="UniProtKB-ARBA"/>
</dbReference>
<dbReference type="PANTHER" id="PTHR24321:SF8">
    <property type="entry name" value="ESTRADIOL 17-BETA-DEHYDROGENASE 8-RELATED"/>
    <property type="match status" value="1"/>
</dbReference>